<keyword evidence="3" id="KW-0547">Nucleotide-binding</keyword>
<name>A0ABR9P6L5_9ACTN</name>
<evidence type="ECO:0000313" key="6">
    <source>
        <dbReference type="EMBL" id="MBE2999485.1"/>
    </source>
</evidence>
<dbReference type="PANTHER" id="PTHR42734">
    <property type="entry name" value="METAL TRANSPORT SYSTEM ATP-BINDING PROTEIN TM_0124-RELATED"/>
    <property type="match status" value="1"/>
</dbReference>
<reference evidence="6 7" key="1">
    <citation type="submission" date="2020-09" db="EMBL/GenBank/DDBJ databases">
        <title>Diversity and distribution of actinomycetes associated with coral in the coast of Hainan.</title>
        <authorList>
            <person name="Li F."/>
        </authorList>
    </citation>
    <scope>NUCLEOTIDE SEQUENCE [LARGE SCALE GENOMIC DNA]</scope>
    <source>
        <strain evidence="6 7">HNM0947</strain>
    </source>
</reference>
<dbReference type="PANTHER" id="PTHR42734:SF5">
    <property type="entry name" value="IRON TRANSPORT SYSTEM ATP-BINDING PROTEIN HI_0361-RELATED"/>
    <property type="match status" value="1"/>
</dbReference>
<dbReference type="PROSITE" id="PS00211">
    <property type="entry name" value="ABC_TRANSPORTER_1"/>
    <property type="match status" value="1"/>
</dbReference>
<accession>A0ABR9P6L5</accession>
<dbReference type="EMBL" id="JADBGI010000009">
    <property type="protein sequence ID" value="MBE2999485.1"/>
    <property type="molecule type" value="Genomic_DNA"/>
</dbReference>
<dbReference type="GO" id="GO:0005524">
    <property type="term" value="F:ATP binding"/>
    <property type="evidence" value="ECO:0007669"/>
    <property type="project" value="UniProtKB-KW"/>
</dbReference>
<dbReference type="InterPro" id="IPR003593">
    <property type="entry name" value="AAA+_ATPase"/>
</dbReference>
<feature type="domain" description="ABC transporter" evidence="5">
    <location>
        <begin position="10"/>
        <end position="244"/>
    </location>
</feature>
<dbReference type="Pfam" id="PF00005">
    <property type="entry name" value="ABC_tran"/>
    <property type="match status" value="1"/>
</dbReference>
<comment type="similarity">
    <text evidence="1">Belongs to the ABC transporter superfamily.</text>
</comment>
<dbReference type="InterPro" id="IPR017871">
    <property type="entry name" value="ABC_transporter-like_CS"/>
</dbReference>
<dbReference type="SMART" id="SM00382">
    <property type="entry name" value="AAA"/>
    <property type="match status" value="1"/>
</dbReference>
<keyword evidence="2" id="KW-0813">Transport</keyword>
<evidence type="ECO:0000256" key="3">
    <source>
        <dbReference type="ARBA" id="ARBA00022741"/>
    </source>
</evidence>
<evidence type="ECO:0000256" key="1">
    <source>
        <dbReference type="ARBA" id="ARBA00005417"/>
    </source>
</evidence>
<protein>
    <submittedName>
        <fullName evidence="6">Metal ABC transporter ATP-binding protein</fullName>
    </submittedName>
</protein>
<keyword evidence="7" id="KW-1185">Reference proteome</keyword>
<dbReference type="PROSITE" id="PS50893">
    <property type="entry name" value="ABC_TRANSPORTER_2"/>
    <property type="match status" value="1"/>
</dbReference>
<gene>
    <name evidence="6" type="ORF">IDM40_12320</name>
</gene>
<dbReference type="RefSeq" id="WP_193122112.1">
    <property type="nucleotide sequence ID" value="NZ_JADBGI010000009.1"/>
</dbReference>
<dbReference type="InterPro" id="IPR003439">
    <property type="entry name" value="ABC_transporter-like_ATP-bd"/>
</dbReference>
<dbReference type="InterPro" id="IPR050153">
    <property type="entry name" value="Metal_Ion_Import_ABC"/>
</dbReference>
<evidence type="ECO:0000313" key="7">
    <source>
        <dbReference type="Proteomes" id="UP000806528"/>
    </source>
</evidence>
<evidence type="ECO:0000256" key="2">
    <source>
        <dbReference type="ARBA" id="ARBA00022448"/>
    </source>
</evidence>
<proteinExistence type="inferred from homology"/>
<comment type="caution">
    <text evidence="6">The sequence shown here is derived from an EMBL/GenBank/DDBJ whole genome shotgun (WGS) entry which is preliminary data.</text>
</comment>
<evidence type="ECO:0000259" key="5">
    <source>
        <dbReference type="PROSITE" id="PS50893"/>
    </source>
</evidence>
<evidence type="ECO:0000256" key="4">
    <source>
        <dbReference type="ARBA" id="ARBA00022840"/>
    </source>
</evidence>
<dbReference type="InterPro" id="IPR027417">
    <property type="entry name" value="P-loop_NTPase"/>
</dbReference>
<sequence length="253" mass="27744">MNTGQDTAAIEVTGTTVHYGEVLALDHVDLDVPPGLICGLLGTNGSGKSTLFKTVLGLVRPDHGRVRIMGRTHTAARRAGLLAYVPQSEQVDWAFPVRVRDVVMMGRYGHMGTRRRPRPTDREAVDQALHRTGLTDLADRQIGALSGGQRKRAFLARALAQQAQVLLLDEPFAGVDKHSESTIIELLRTLREQGHTLLVSTHDLAQVPALCDRAVLLQRRVVARGTPDQVLRPELLMEAFGVHTPEEGPVWMP</sequence>
<keyword evidence="4 6" id="KW-0067">ATP-binding</keyword>
<dbReference type="Gene3D" id="3.40.50.300">
    <property type="entry name" value="P-loop containing nucleotide triphosphate hydrolases"/>
    <property type="match status" value="1"/>
</dbReference>
<organism evidence="6 7">
    <name type="scientific">Nocardiopsis coralli</name>
    <dbReference type="NCBI Taxonomy" id="2772213"/>
    <lineage>
        <taxon>Bacteria</taxon>
        <taxon>Bacillati</taxon>
        <taxon>Actinomycetota</taxon>
        <taxon>Actinomycetes</taxon>
        <taxon>Streptosporangiales</taxon>
        <taxon>Nocardiopsidaceae</taxon>
        <taxon>Nocardiopsis</taxon>
    </lineage>
</organism>
<dbReference type="SUPFAM" id="SSF52540">
    <property type="entry name" value="P-loop containing nucleoside triphosphate hydrolases"/>
    <property type="match status" value="1"/>
</dbReference>
<dbReference type="Proteomes" id="UP000806528">
    <property type="component" value="Unassembled WGS sequence"/>
</dbReference>
<dbReference type="CDD" id="cd03235">
    <property type="entry name" value="ABC_Metallic_Cations"/>
    <property type="match status" value="1"/>
</dbReference>